<reference evidence="2 3" key="1">
    <citation type="submission" date="2019-07" db="EMBL/GenBank/DDBJ databases">
        <title>Sulfurimonas paralvinellae sp. nov., a novel mesophilic, hydrogen- and sulfur-oxidizing chemolithoautotroph within the Epsilonproteo- bacteria isolated from a deep-sea hydrothermal vent polychaete nest, reclassification of Thiomicrospira denitrificans as Sulfurimonas denitrificans comb. nov. and emended description of the genus Sulfurimonas.</title>
        <authorList>
            <person name="Wang S."/>
            <person name="Jiang L."/>
            <person name="Shao Z."/>
        </authorList>
    </citation>
    <scope>NUCLEOTIDE SEQUENCE [LARGE SCALE GENOMIC DNA]</scope>
    <source>
        <strain evidence="2 3">GO25</strain>
    </source>
</reference>
<keyword evidence="3" id="KW-1185">Reference proteome</keyword>
<name>A0A7M1B960_9BACT</name>
<feature type="compositionally biased region" description="Basic and acidic residues" evidence="1">
    <location>
        <begin position="50"/>
        <end position="78"/>
    </location>
</feature>
<dbReference type="AlphaFoldDB" id="A0A7M1B960"/>
<protein>
    <submittedName>
        <fullName evidence="2">Uncharacterized protein</fullName>
    </submittedName>
</protein>
<dbReference type="EMBL" id="CP041406">
    <property type="protein sequence ID" value="QOP46244.1"/>
    <property type="molecule type" value="Genomic_DNA"/>
</dbReference>
<dbReference type="RefSeq" id="WP_193110502.1">
    <property type="nucleotide sequence ID" value="NZ_CP041406.1"/>
</dbReference>
<proteinExistence type="predicted"/>
<gene>
    <name evidence="2" type="ORF">FM071_08040</name>
</gene>
<organism evidence="2 3">
    <name type="scientific">Sulfurimonas paralvinellae</name>
    <dbReference type="NCBI Taxonomy" id="317658"/>
    <lineage>
        <taxon>Bacteria</taxon>
        <taxon>Pseudomonadati</taxon>
        <taxon>Campylobacterota</taxon>
        <taxon>Epsilonproteobacteria</taxon>
        <taxon>Campylobacterales</taxon>
        <taxon>Sulfurimonadaceae</taxon>
        <taxon>Sulfurimonas</taxon>
    </lineage>
</organism>
<accession>A0A7M1B960</accession>
<dbReference type="Proteomes" id="UP000593580">
    <property type="component" value="Chromosome"/>
</dbReference>
<feature type="region of interest" description="Disordered" evidence="1">
    <location>
        <begin position="50"/>
        <end position="82"/>
    </location>
</feature>
<evidence type="ECO:0000313" key="3">
    <source>
        <dbReference type="Proteomes" id="UP000593580"/>
    </source>
</evidence>
<sequence length="238" mass="28564">MRLTLDEYSKHFKMSKEMINSKLRAKKLNYIIEDGITYIIVTRSSLEPQKREEIHKEKKQTIQSQKEETQKKNEERKMPQKPKTTVAMVLSLYQKENQHLKEKIVQLEAKIDKLIDDKEQMLRDEMNKIEQVYSQKDEQLKNILELMNTQLLTQKSQTIHDVETVSADVAIKKEKNKKEDEIVELKEYLKTLDLEPYQRKIIKKRFLAVYDKDVRVIKQNGKLYLNFSKYDYSDLLEY</sequence>
<evidence type="ECO:0000256" key="1">
    <source>
        <dbReference type="SAM" id="MobiDB-lite"/>
    </source>
</evidence>
<evidence type="ECO:0000313" key="2">
    <source>
        <dbReference type="EMBL" id="QOP46244.1"/>
    </source>
</evidence>
<dbReference type="KEGG" id="spal:FM071_08040"/>